<dbReference type="GO" id="GO:0000027">
    <property type="term" value="P:ribosomal large subunit assembly"/>
    <property type="evidence" value="ECO:0007669"/>
    <property type="project" value="UniProtKB-UniRule"/>
</dbReference>
<dbReference type="Gene3D" id="2.40.30.10">
    <property type="entry name" value="Translation factors"/>
    <property type="match status" value="1"/>
</dbReference>
<dbReference type="Gene3D" id="3.40.50.300">
    <property type="entry name" value="P-loop containing nucleotide triphosphate hydrolases"/>
    <property type="match status" value="1"/>
</dbReference>
<dbReference type="Gene3D" id="3.30.70.870">
    <property type="entry name" value="Elongation Factor G (Translational Gtpase), domain 3"/>
    <property type="match status" value="1"/>
</dbReference>
<keyword evidence="7" id="KW-1185">Reference proteome</keyword>
<dbReference type="CDD" id="cd03710">
    <property type="entry name" value="BipA_TypA_C"/>
    <property type="match status" value="1"/>
</dbReference>
<dbReference type="InterPro" id="IPR000640">
    <property type="entry name" value="EFG_V-like"/>
</dbReference>
<dbReference type="InterPro" id="IPR027417">
    <property type="entry name" value="P-loop_NTPase"/>
</dbReference>
<dbReference type="NCBIfam" id="TIGR01394">
    <property type="entry name" value="TypA_BipA"/>
    <property type="match status" value="1"/>
</dbReference>
<dbReference type="PRINTS" id="PR00315">
    <property type="entry name" value="ELONGATNFCT"/>
</dbReference>
<dbReference type="Pfam" id="PF21018">
    <property type="entry name" value="BipA_C"/>
    <property type="match status" value="1"/>
</dbReference>
<feature type="region of interest" description="Disordered" evidence="4">
    <location>
        <begin position="547"/>
        <end position="569"/>
    </location>
</feature>
<keyword evidence="3" id="KW-0699">rRNA-binding</keyword>
<dbReference type="HAMAP" id="MF_00849">
    <property type="entry name" value="BipA"/>
    <property type="match status" value="1"/>
</dbReference>
<dbReference type="GO" id="GO:0019843">
    <property type="term" value="F:rRNA binding"/>
    <property type="evidence" value="ECO:0007669"/>
    <property type="project" value="UniProtKB-KW"/>
</dbReference>
<comment type="subcellular location">
    <subcellularLocation>
        <location evidence="3">Cytoplasm</location>
    </subcellularLocation>
    <text evidence="3">Binds to ribosomes.</text>
</comment>
<comment type="caution">
    <text evidence="6">The sequence shown here is derived from an EMBL/GenBank/DDBJ whole genome shotgun (WGS) entry which is preliminary data.</text>
</comment>
<protein>
    <recommendedName>
        <fullName evidence="3">Large ribosomal subunit assembly factor BipA</fullName>
        <ecNumber evidence="3">3.6.5.-</ecNumber>
    </recommendedName>
    <alternativeName>
        <fullName evidence="3">GTP-binding protein BipA</fullName>
    </alternativeName>
</protein>
<keyword evidence="2 3" id="KW-0342">GTP-binding</keyword>
<dbReference type="FunFam" id="2.40.50.250:FF:000001">
    <property type="entry name" value="GTP-binding protein TypA"/>
    <property type="match status" value="1"/>
</dbReference>
<dbReference type="EC" id="3.6.5.-" evidence="3"/>
<comment type="similarity">
    <text evidence="3">Belongs to the TRAFAC class translation factor GTPase superfamily. Classic translation factor GTPase family. BipA subfamily.</text>
</comment>
<dbReference type="InterPro" id="IPR048876">
    <property type="entry name" value="BipA_C"/>
</dbReference>
<organism evidence="6 7">
    <name type="scientific">Synergistes jonesii</name>
    <dbReference type="NCBI Taxonomy" id="2754"/>
    <lineage>
        <taxon>Bacteria</taxon>
        <taxon>Thermotogati</taxon>
        <taxon>Synergistota</taxon>
        <taxon>Synergistia</taxon>
        <taxon>Synergistales</taxon>
        <taxon>Synergistaceae</taxon>
        <taxon>Synergistes</taxon>
    </lineage>
</organism>
<dbReference type="FunFam" id="3.40.50.300:FF:000055">
    <property type="entry name" value="GTP-binding protein TypA"/>
    <property type="match status" value="1"/>
</dbReference>
<dbReference type="Gene3D" id="2.40.50.250">
    <property type="entry name" value="bipa protein"/>
    <property type="match status" value="1"/>
</dbReference>
<dbReference type="InterPro" id="IPR042116">
    <property type="entry name" value="TypA/BipA_C"/>
</dbReference>
<dbReference type="SUPFAM" id="SSF54980">
    <property type="entry name" value="EF-G C-terminal domain-like"/>
    <property type="match status" value="2"/>
</dbReference>
<keyword evidence="3" id="KW-0378">Hydrolase</keyword>
<evidence type="ECO:0000259" key="5">
    <source>
        <dbReference type="PROSITE" id="PS51722"/>
    </source>
</evidence>
<dbReference type="SUPFAM" id="SSF52540">
    <property type="entry name" value="P-loop containing nucleoside triphosphate hydrolases"/>
    <property type="match status" value="1"/>
</dbReference>
<dbReference type="Gene3D" id="3.30.70.240">
    <property type="match status" value="1"/>
</dbReference>
<dbReference type="CDD" id="cd01891">
    <property type="entry name" value="TypA_BipA"/>
    <property type="match status" value="1"/>
</dbReference>
<dbReference type="InterPro" id="IPR031157">
    <property type="entry name" value="G_TR_CS"/>
</dbReference>
<evidence type="ECO:0000313" key="6">
    <source>
        <dbReference type="EMBL" id="KEJ92487.1"/>
    </source>
</evidence>
<dbReference type="Pfam" id="PF00679">
    <property type="entry name" value="EFG_C"/>
    <property type="match status" value="1"/>
</dbReference>
<evidence type="ECO:0000256" key="3">
    <source>
        <dbReference type="HAMAP-Rule" id="MF_00849"/>
    </source>
</evidence>
<dbReference type="PATRIC" id="fig|2754.20.peg.770"/>
<comment type="subunit">
    <text evidence="3">Monomer.</text>
</comment>
<dbReference type="GeneID" id="90983361"/>
<keyword evidence="1 3" id="KW-0547">Nucleotide-binding</keyword>
<feature type="binding site" evidence="3">
    <location>
        <begin position="17"/>
        <end position="22"/>
    </location>
    <ligand>
        <name>GTP</name>
        <dbReference type="ChEBI" id="CHEBI:37565"/>
    </ligand>
</feature>
<dbReference type="Pfam" id="PF00009">
    <property type="entry name" value="GTP_EFTU"/>
    <property type="match status" value="1"/>
</dbReference>
<dbReference type="InterPro" id="IPR047041">
    <property type="entry name" value="BipA_GTP-bd_dom"/>
</dbReference>
<dbReference type="InterPro" id="IPR006298">
    <property type="entry name" value="BipA"/>
</dbReference>
<keyword evidence="3" id="KW-0690">Ribosome biogenesis</keyword>
<dbReference type="RefSeq" id="WP_037975586.1">
    <property type="nucleotide sequence ID" value="NZ_JMKI01000026.1"/>
</dbReference>
<accession>A0A073J446</accession>
<dbReference type="AlphaFoldDB" id="A0A073J446"/>
<name>A0A073J446_9BACT</name>
<dbReference type="GO" id="GO:0005525">
    <property type="term" value="F:GTP binding"/>
    <property type="evidence" value="ECO:0007669"/>
    <property type="project" value="UniProtKB-UniRule"/>
</dbReference>
<dbReference type="OrthoDB" id="9801591at2"/>
<evidence type="ECO:0000256" key="2">
    <source>
        <dbReference type="ARBA" id="ARBA00023134"/>
    </source>
</evidence>
<dbReference type="PANTHER" id="PTHR42908">
    <property type="entry name" value="TRANSLATION ELONGATION FACTOR-RELATED"/>
    <property type="match status" value="1"/>
</dbReference>
<dbReference type="GO" id="GO:0003924">
    <property type="term" value="F:GTPase activity"/>
    <property type="evidence" value="ECO:0007669"/>
    <property type="project" value="UniProtKB-UniRule"/>
</dbReference>
<keyword evidence="3" id="KW-0963">Cytoplasm</keyword>
<dbReference type="eggNOG" id="COG1217">
    <property type="taxonomic scope" value="Bacteria"/>
</dbReference>
<evidence type="ECO:0000313" key="7">
    <source>
        <dbReference type="Proteomes" id="UP000027665"/>
    </source>
</evidence>
<dbReference type="STRING" id="2754.EH55_03230"/>
<comment type="catalytic activity">
    <reaction evidence="3">
        <text>GTP + H2O = GDP + phosphate + H(+)</text>
        <dbReference type="Rhea" id="RHEA:19669"/>
        <dbReference type="ChEBI" id="CHEBI:15377"/>
        <dbReference type="ChEBI" id="CHEBI:15378"/>
        <dbReference type="ChEBI" id="CHEBI:37565"/>
        <dbReference type="ChEBI" id="CHEBI:43474"/>
        <dbReference type="ChEBI" id="CHEBI:58189"/>
    </reaction>
</comment>
<dbReference type="PANTHER" id="PTHR42908:SF8">
    <property type="entry name" value="TR-TYPE G DOMAIN-CONTAINING PROTEIN"/>
    <property type="match status" value="1"/>
</dbReference>
<feature type="domain" description="Tr-type G" evidence="5">
    <location>
        <begin position="5"/>
        <end position="204"/>
    </location>
</feature>
<dbReference type="InterPro" id="IPR000795">
    <property type="entry name" value="T_Tr_GTP-bd_dom"/>
</dbReference>
<dbReference type="Proteomes" id="UP000027665">
    <property type="component" value="Unassembled WGS sequence"/>
</dbReference>
<comment type="function">
    <text evidence="3">A 50S ribosomal subunit assembly protein with GTPase activity, required for 50S subunit assembly at low temperatures, may also play a role in translation. Binds GTP and analogs. Binds the 70S ribosome between the 30S and 50S subunits, in a similar position as ribosome-bound EF-G; it contacts a number of ribosomal proteins, both rRNAs and the A-site tRNA.</text>
</comment>
<proteinExistence type="inferred from homology"/>
<sequence length="632" mass="70386">MQDSSKIRNIAIIAHIDHGKTTLIDGIFKAAHLFRDNQLMEERVMDAGSLERERGITIKAKHCTVEWGGYKINIVDTPGHADFSGEVERVLSMVDSVLLLVDANEGPMPQTRYVLMRALKLGLKPIVIVNKVDRPNAEPEIALDKTFDLFIELGATEEQCDFAVLYGSGLQGWFVADLKKNEDNAKAGMDDLFKTIIERVPAPKAEMEKPFLMQVCTLTWSEYLGRIGCGRILQGTLKKGDRILRTHTRWTDYEQTDWKVVSTDTSACTHLYVTKGLDRAEVEEAGAGDIVWFTGPANIDLGDTVSSPEIAGHALPPLDIEEPTVSMFFIVNTSPFAGQDGNAITLRQLKSRVERETKIDPALRMEDIGRPDGIKVSGRGELHLGILIEEMRREGSEICVSRPEVIVQHDDGGRTLEPMEELIIDVPEEYQGVVIQKLAQRRGELKNMENSGTGVLRLEFRIPTRGLIGYRGEFLTDTRGLGILSSRFVGYGEWVGEINSRSRGSLVSVDTGAATSYALENLQERGTLFIKPGDMVYNGQVIGEASRNKDIPCNPSKRKQQTNHRSATKDMMIVLDVPRQITIDSALEWISDDELVEVTPLSVRIRKMILDADQRKKARIRAGISGAEEDEE</sequence>
<dbReference type="NCBIfam" id="TIGR00231">
    <property type="entry name" value="small_GTP"/>
    <property type="match status" value="1"/>
</dbReference>
<dbReference type="InterPro" id="IPR035651">
    <property type="entry name" value="BipA_V"/>
</dbReference>
<dbReference type="Pfam" id="PF22042">
    <property type="entry name" value="EF-G_D2"/>
    <property type="match status" value="1"/>
</dbReference>
<dbReference type="InterPro" id="IPR005225">
    <property type="entry name" value="Small_GTP-bd"/>
</dbReference>
<dbReference type="GO" id="GO:1990904">
    <property type="term" value="C:ribonucleoprotein complex"/>
    <property type="evidence" value="ECO:0007669"/>
    <property type="project" value="TreeGrafter"/>
</dbReference>
<dbReference type="GO" id="GO:0000049">
    <property type="term" value="F:tRNA binding"/>
    <property type="evidence" value="ECO:0007669"/>
    <property type="project" value="UniProtKB-KW"/>
</dbReference>
<keyword evidence="3" id="KW-0820">tRNA-binding</keyword>
<dbReference type="EMBL" id="JMKI01000026">
    <property type="protein sequence ID" value="KEJ92487.1"/>
    <property type="molecule type" value="Genomic_DNA"/>
</dbReference>
<evidence type="ECO:0000256" key="4">
    <source>
        <dbReference type="SAM" id="MobiDB-lite"/>
    </source>
</evidence>
<feature type="binding site" evidence="3">
    <location>
        <begin position="130"/>
        <end position="133"/>
    </location>
    <ligand>
        <name>GTP</name>
        <dbReference type="ChEBI" id="CHEBI:37565"/>
    </ligand>
</feature>
<gene>
    <name evidence="3" type="primary">bipA</name>
    <name evidence="6" type="ORF">EH55_03230</name>
</gene>
<dbReference type="InterPro" id="IPR053905">
    <property type="entry name" value="EF-G-like_DII"/>
</dbReference>
<dbReference type="InterPro" id="IPR035647">
    <property type="entry name" value="EFG_III/V"/>
</dbReference>
<dbReference type="SUPFAM" id="SSF50447">
    <property type="entry name" value="Translation proteins"/>
    <property type="match status" value="1"/>
</dbReference>
<dbReference type="InterPro" id="IPR009000">
    <property type="entry name" value="Transl_B-barrel_sf"/>
</dbReference>
<dbReference type="PROSITE" id="PS00301">
    <property type="entry name" value="G_TR_1"/>
    <property type="match status" value="1"/>
</dbReference>
<keyword evidence="3" id="KW-0694">RNA-binding</keyword>
<evidence type="ECO:0000256" key="1">
    <source>
        <dbReference type="ARBA" id="ARBA00022741"/>
    </source>
</evidence>
<dbReference type="PROSITE" id="PS51722">
    <property type="entry name" value="G_TR_2"/>
    <property type="match status" value="1"/>
</dbReference>
<dbReference type="FunFam" id="3.30.70.240:FF:000002">
    <property type="entry name" value="GTP-binding protein TypA"/>
    <property type="match status" value="1"/>
</dbReference>
<dbReference type="GO" id="GO:0005829">
    <property type="term" value="C:cytosol"/>
    <property type="evidence" value="ECO:0007669"/>
    <property type="project" value="TreeGrafter"/>
</dbReference>
<dbReference type="SMART" id="SM00838">
    <property type="entry name" value="EFG_C"/>
    <property type="match status" value="1"/>
</dbReference>
<reference evidence="6 7" key="1">
    <citation type="submission" date="2014-04" db="EMBL/GenBank/DDBJ databases">
        <title>Draft Genome Sequence of Synergistes jonesii.</title>
        <authorList>
            <person name="Coil D.A."/>
            <person name="Eisen J.A."/>
            <person name="Holland-Moritz H.E."/>
        </authorList>
    </citation>
    <scope>NUCLEOTIDE SEQUENCE [LARGE SCALE GENOMIC DNA]</scope>
    <source>
        <strain evidence="6 7">78-1</strain>
    </source>
</reference>
<dbReference type="GO" id="GO:0043022">
    <property type="term" value="F:ribosome binding"/>
    <property type="evidence" value="ECO:0007669"/>
    <property type="project" value="UniProtKB-UniRule"/>
</dbReference>